<accession>A0AAE9I4D5</accession>
<dbReference type="AlphaFoldDB" id="A0AAE9I4D5"/>
<evidence type="ECO:0000313" key="10">
    <source>
        <dbReference type="Proteomes" id="UP001056132"/>
    </source>
</evidence>
<organism evidence="8 10">
    <name type="scientific">Cupriavidus campinensis</name>
    <dbReference type="NCBI Taxonomy" id="151783"/>
    <lineage>
        <taxon>Bacteria</taxon>
        <taxon>Pseudomonadati</taxon>
        <taxon>Pseudomonadota</taxon>
        <taxon>Betaproteobacteria</taxon>
        <taxon>Burkholderiales</taxon>
        <taxon>Burkholderiaceae</taxon>
        <taxon>Cupriavidus</taxon>
    </lineage>
</organism>
<dbReference type="Proteomes" id="UP001056132">
    <property type="component" value="Chromosome 1"/>
</dbReference>
<dbReference type="EMBL" id="VCIZ01000013">
    <property type="protein sequence ID" value="TSP10908.1"/>
    <property type="molecule type" value="Genomic_DNA"/>
</dbReference>
<dbReference type="EMBL" id="CP097330">
    <property type="protein sequence ID" value="URF03786.1"/>
    <property type="molecule type" value="Genomic_DNA"/>
</dbReference>
<comment type="similarity">
    <text evidence="1 5">Belongs to the acylphosphatase family.</text>
</comment>
<dbReference type="PANTHER" id="PTHR47268">
    <property type="entry name" value="ACYLPHOSPHATASE"/>
    <property type="match status" value="1"/>
</dbReference>
<dbReference type="Pfam" id="PF00708">
    <property type="entry name" value="Acylphosphatase"/>
    <property type="match status" value="1"/>
</dbReference>
<keyword evidence="9" id="KW-1185">Reference proteome</keyword>
<feature type="active site" evidence="4">
    <location>
        <position position="22"/>
    </location>
</feature>
<dbReference type="PROSITE" id="PS51160">
    <property type="entry name" value="ACYLPHOSPHATASE_3"/>
    <property type="match status" value="1"/>
</dbReference>
<dbReference type="Gene3D" id="3.30.70.100">
    <property type="match status" value="1"/>
</dbReference>
<dbReference type="InterPro" id="IPR017968">
    <property type="entry name" value="Acylphosphatase_CS"/>
</dbReference>
<proteinExistence type="inferred from homology"/>
<evidence type="ECO:0000259" key="6">
    <source>
        <dbReference type="PROSITE" id="PS51160"/>
    </source>
</evidence>
<evidence type="ECO:0000256" key="3">
    <source>
        <dbReference type="ARBA" id="ARBA00047645"/>
    </source>
</evidence>
<reference evidence="8" key="3">
    <citation type="submission" date="2022-05" db="EMBL/GenBank/DDBJ databases">
        <authorList>
            <person name="Kunte H.-J."/>
        </authorList>
    </citation>
    <scope>NUCLEOTIDE SEQUENCE</scope>
    <source>
        <strain evidence="8">G5</strain>
    </source>
</reference>
<dbReference type="InterPro" id="IPR020456">
    <property type="entry name" value="Acylphosphatase"/>
</dbReference>
<dbReference type="RefSeq" id="WP_144200516.1">
    <property type="nucleotide sequence ID" value="NZ_CAJPVH010000006.1"/>
</dbReference>
<evidence type="ECO:0000256" key="2">
    <source>
        <dbReference type="ARBA" id="ARBA00012150"/>
    </source>
</evidence>
<protein>
    <recommendedName>
        <fullName evidence="2 4">acylphosphatase</fullName>
        <ecNumber evidence="2 4">3.6.1.7</ecNumber>
    </recommendedName>
</protein>
<evidence type="ECO:0000313" key="8">
    <source>
        <dbReference type="EMBL" id="URF03786.1"/>
    </source>
</evidence>
<gene>
    <name evidence="7" type="ORF">FGG12_20860</name>
    <name evidence="8" type="ORF">M5D45_14975</name>
</gene>
<dbReference type="KEGG" id="ccam:M5D45_14975"/>
<reference evidence="8" key="2">
    <citation type="journal article" date="2022" name="Microbiol. Resour. Announc.">
        <title>Genome Sequence of Cupriavidus campinensis Strain G5, a Member of a Bacterial Consortium Capable of Polyethylene Degradation.</title>
        <authorList>
            <person name="Schneider B."/>
            <person name="Pfeiffer F."/>
            <person name="Dyall-Smith M."/>
            <person name="Kunte H.J."/>
        </authorList>
    </citation>
    <scope>NUCLEOTIDE SEQUENCE</scope>
    <source>
        <strain evidence="8">G5</strain>
    </source>
</reference>
<dbReference type="InterPro" id="IPR036046">
    <property type="entry name" value="Acylphosphatase-like_dom_sf"/>
</dbReference>
<evidence type="ECO:0000256" key="4">
    <source>
        <dbReference type="PROSITE-ProRule" id="PRU00520"/>
    </source>
</evidence>
<dbReference type="InterPro" id="IPR001792">
    <property type="entry name" value="Acylphosphatase-like_dom"/>
</dbReference>
<feature type="domain" description="Acylphosphatase-like" evidence="6">
    <location>
        <begin position="7"/>
        <end position="94"/>
    </location>
</feature>
<dbReference type="PRINTS" id="PR00112">
    <property type="entry name" value="ACYLPHPHTASE"/>
</dbReference>
<dbReference type="NCBIfam" id="NF011004">
    <property type="entry name" value="PRK14430.1"/>
    <property type="match status" value="1"/>
</dbReference>
<reference evidence="7 9" key="1">
    <citation type="submission" date="2019-05" db="EMBL/GenBank/DDBJ databases">
        <title>Whole genome sequence analysis of Cupriavidus campinensis S14E4C strain.</title>
        <authorList>
            <person name="Abbaszade G."/>
            <person name="Szabo A."/>
            <person name="Toumi M."/>
            <person name="Toth E."/>
        </authorList>
    </citation>
    <scope>NUCLEOTIDE SEQUENCE [LARGE SCALE GENOMIC DNA]</scope>
    <source>
        <strain evidence="7 9">S14E4C</strain>
    </source>
</reference>
<evidence type="ECO:0000256" key="5">
    <source>
        <dbReference type="RuleBase" id="RU004168"/>
    </source>
</evidence>
<evidence type="ECO:0000313" key="9">
    <source>
        <dbReference type="Proteomes" id="UP000318943"/>
    </source>
</evidence>
<dbReference type="Proteomes" id="UP000318943">
    <property type="component" value="Unassembled WGS sequence"/>
</dbReference>
<dbReference type="GO" id="GO:0003998">
    <property type="term" value="F:acylphosphatase activity"/>
    <property type="evidence" value="ECO:0007669"/>
    <property type="project" value="UniProtKB-EC"/>
</dbReference>
<feature type="active site" evidence="4">
    <location>
        <position position="40"/>
    </location>
</feature>
<evidence type="ECO:0000313" key="7">
    <source>
        <dbReference type="EMBL" id="TSP10908.1"/>
    </source>
</evidence>
<name>A0AAE9I4D5_9BURK</name>
<sequence>MTSTAETWHLTAHGRVQGVGYRAACADRASALGLVGWVRNRTDGTVEVIARGPRDQLEALRTWMAAGPPAAQVSRVEMTPADDEGPFSGFRWLPTA</sequence>
<dbReference type="PROSITE" id="PS00151">
    <property type="entry name" value="ACYLPHOSPHATASE_2"/>
    <property type="match status" value="1"/>
</dbReference>
<dbReference type="SUPFAM" id="SSF54975">
    <property type="entry name" value="Acylphosphatase/BLUF domain-like"/>
    <property type="match status" value="1"/>
</dbReference>
<comment type="catalytic activity">
    <reaction evidence="3 4">
        <text>an acyl phosphate + H2O = a carboxylate + phosphate + H(+)</text>
        <dbReference type="Rhea" id="RHEA:14965"/>
        <dbReference type="ChEBI" id="CHEBI:15377"/>
        <dbReference type="ChEBI" id="CHEBI:15378"/>
        <dbReference type="ChEBI" id="CHEBI:29067"/>
        <dbReference type="ChEBI" id="CHEBI:43474"/>
        <dbReference type="ChEBI" id="CHEBI:59918"/>
        <dbReference type="EC" id="3.6.1.7"/>
    </reaction>
</comment>
<keyword evidence="4" id="KW-0378">Hydrolase</keyword>
<dbReference type="PANTHER" id="PTHR47268:SF4">
    <property type="entry name" value="ACYLPHOSPHATASE"/>
    <property type="match status" value="1"/>
</dbReference>
<dbReference type="EC" id="3.6.1.7" evidence="2 4"/>
<evidence type="ECO:0000256" key="1">
    <source>
        <dbReference type="ARBA" id="ARBA00005614"/>
    </source>
</evidence>